<reference evidence="4 5" key="1">
    <citation type="submission" date="2018-07" db="EMBL/GenBank/DDBJ databases">
        <title>Leeuwenhoekiella genomics.</title>
        <authorList>
            <person name="Tahon G."/>
            <person name="Willems A."/>
        </authorList>
    </citation>
    <scope>NUCLEOTIDE SEQUENCE [LARGE SCALE GENOMIC DNA]</scope>
    <source>
        <strain evidence="4 5">LMG 29608</strain>
    </source>
</reference>
<name>A0A4Q0PFM6_9FLAO</name>
<dbReference type="SUPFAM" id="SSF56349">
    <property type="entry name" value="DNA breaking-rejoining enzymes"/>
    <property type="match status" value="1"/>
</dbReference>
<keyword evidence="2" id="KW-0175">Coiled coil</keyword>
<protein>
    <submittedName>
        <fullName evidence="4">Phage integrase family protein</fullName>
    </submittedName>
</protein>
<evidence type="ECO:0000256" key="2">
    <source>
        <dbReference type="SAM" id="Coils"/>
    </source>
</evidence>
<dbReference type="InterPro" id="IPR013762">
    <property type="entry name" value="Integrase-like_cat_sf"/>
</dbReference>
<evidence type="ECO:0000313" key="5">
    <source>
        <dbReference type="Proteomes" id="UP000289859"/>
    </source>
</evidence>
<dbReference type="InterPro" id="IPR011010">
    <property type="entry name" value="DNA_brk_join_enz"/>
</dbReference>
<evidence type="ECO:0000256" key="1">
    <source>
        <dbReference type="ARBA" id="ARBA00023172"/>
    </source>
</evidence>
<dbReference type="InterPro" id="IPR050090">
    <property type="entry name" value="Tyrosine_recombinase_XerCD"/>
</dbReference>
<dbReference type="CDD" id="cd01185">
    <property type="entry name" value="INTN1_C_like"/>
    <property type="match status" value="1"/>
</dbReference>
<evidence type="ECO:0000313" key="4">
    <source>
        <dbReference type="EMBL" id="RXG25326.1"/>
    </source>
</evidence>
<organism evidence="4 5">
    <name type="scientific">Leeuwenhoekiella polynyae</name>
    <dbReference type="NCBI Taxonomy" id="1550906"/>
    <lineage>
        <taxon>Bacteria</taxon>
        <taxon>Pseudomonadati</taxon>
        <taxon>Bacteroidota</taxon>
        <taxon>Flavobacteriia</taxon>
        <taxon>Flavobacteriales</taxon>
        <taxon>Flavobacteriaceae</taxon>
        <taxon>Leeuwenhoekiella</taxon>
    </lineage>
</organism>
<dbReference type="Proteomes" id="UP000289859">
    <property type="component" value="Unassembled WGS sequence"/>
</dbReference>
<dbReference type="PANTHER" id="PTHR30349:SF64">
    <property type="entry name" value="PROPHAGE INTEGRASE INTD-RELATED"/>
    <property type="match status" value="1"/>
</dbReference>
<dbReference type="Gene3D" id="1.10.443.10">
    <property type="entry name" value="Intergrase catalytic core"/>
    <property type="match status" value="1"/>
</dbReference>
<dbReference type="Pfam" id="PF00589">
    <property type="entry name" value="Phage_integrase"/>
    <property type="match status" value="1"/>
</dbReference>
<feature type="domain" description="Tyr recombinase" evidence="3">
    <location>
        <begin position="35"/>
        <end position="212"/>
    </location>
</feature>
<dbReference type="EMBL" id="QOVK01000003">
    <property type="protein sequence ID" value="RXG25326.1"/>
    <property type="molecule type" value="Genomic_DNA"/>
</dbReference>
<dbReference type="PANTHER" id="PTHR30349">
    <property type="entry name" value="PHAGE INTEGRASE-RELATED"/>
    <property type="match status" value="1"/>
</dbReference>
<comment type="caution">
    <text evidence="4">The sequence shown here is derived from an EMBL/GenBank/DDBJ whole genome shotgun (WGS) entry which is preliminary data.</text>
</comment>
<dbReference type="GO" id="GO:0006310">
    <property type="term" value="P:DNA recombination"/>
    <property type="evidence" value="ECO:0007669"/>
    <property type="project" value="UniProtKB-KW"/>
</dbReference>
<dbReference type="GO" id="GO:0003677">
    <property type="term" value="F:DNA binding"/>
    <property type="evidence" value="ECO:0007669"/>
    <property type="project" value="InterPro"/>
</dbReference>
<dbReference type="PROSITE" id="PS51898">
    <property type="entry name" value="TYR_RECOMBINASE"/>
    <property type="match status" value="1"/>
</dbReference>
<dbReference type="InterPro" id="IPR002104">
    <property type="entry name" value="Integrase_catalytic"/>
</dbReference>
<dbReference type="AlphaFoldDB" id="A0A4Q0PFM6"/>
<sequence>MKHIQRLRKMIRLAYHLEWLDKDPFRRWKTTFEKTDREFLSENELANVANYEFAIERLERVRDLFLFSCYTGISYTDLINLTSKNIWQGDDSKKWIVTNRQKTNTRVKVPLMPPALDLIKKYEDHPLTEVSGTLFPPITNERANLYLKEIAEACGLTKNLTFHMARHTFATTVTLSNGMPIETVSKLLGHTKIATTQIYARVLDKKVEEDMSKLQEVLNSKKENLKKGNNNWKIIR</sequence>
<proteinExistence type="predicted"/>
<dbReference type="GO" id="GO:0015074">
    <property type="term" value="P:DNA integration"/>
    <property type="evidence" value="ECO:0007669"/>
    <property type="project" value="InterPro"/>
</dbReference>
<gene>
    <name evidence="4" type="ORF">DSM02_1296</name>
</gene>
<feature type="coiled-coil region" evidence="2">
    <location>
        <begin position="204"/>
        <end position="231"/>
    </location>
</feature>
<evidence type="ECO:0000259" key="3">
    <source>
        <dbReference type="PROSITE" id="PS51898"/>
    </source>
</evidence>
<keyword evidence="5" id="KW-1185">Reference proteome</keyword>
<accession>A0A4Q0PFM6</accession>
<keyword evidence="1" id="KW-0233">DNA recombination</keyword>